<evidence type="ECO:0000313" key="3">
    <source>
        <dbReference type="EMBL" id="GFR18540.1"/>
    </source>
</evidence>
<evidence type="ECO:0000259" key="2">
    <source>
        <dbReference type="Pfam" id="PF17751"/>
    </source>
</evidence>
<feature type="coiled-coil region" evidence="1">
    <location>
        <begin position="291"/>
        <end position="374"/>
    </location>
</feature>
<dbReference type="InterPro" id="IPR041611">
    <property type="entry name" value="SKICH"/>
</dbReference>
<reference evidence="3" key="1">
    <citation type="submission" date="2020-07" db="EMBL/GenBank/DDBJ databases">
        <title>Multicomponent nature underlies the extraordinary mechanical properties of spider dragline silk.</title>
        <authorList>
            <person name="Kono N."/>
            <person name="Nakamura H."/>
            <person name="Mori M."/>
            <person name="Yoshida Y."/>
            <person name="Ohtoshi R."/>
            <person name="Malay A.D."/>
            <person name="Moran D.A.P."/>
            <person name="Tomita M."/>
            <person name="Numata K."/>
            <person name="Arakawa K."/>
        </authorList>
    </citation>
    <scope>NUCLEOTIDE SEQUENCE</scope>
</reference>
<feature type="domain" description="SKICH" evidence="2">
    <location>
        <begin position="41"/>
        <end position="130"/>
    </location>
</feature>
<evidence type="ECO:0000313" key="4">
    <source>
        <dbReference type="Proteomes" id="UP000887116"/>
    </source>
</evidence>
<dbReference type="OrthoDB" id="10015001at2759"/>
<keyword evidence="4" id="KW-1185">Reference proteome</keyword>
<dbReference type="EMBL" id="BMAO01017803">
    <property type="protein sequence ID" value="GFR18540.1"/>
    <property type="molecule type" value="Genomic_DNA"/>
</dbReference>
<name>A0A8X6J3J9_TRICU</name>
<dbReference type="AlphaFoldDB" id="A0A8X6J3J9"/>
<organism evidence="3 4">
    <name type="scientific">Trichonephila clavata</name>
    <name type="common">Joro spider</name>
    <name type="synonym">Nephila clavata</name>
    <dbReference type="NCBI Taxonomy" id="2740835"/>
    <lineage>
        <taxon>Eukaryota</taxon>
        <taxon>Metazoa</taxon>
        <taxon>Ecdysozoa</taxon>
        <taxon>Arthropoda</taxon>
        <taxon>Chelicerata</taxon>
        <taxon>Arachnida</taxon>
        <taxon>Araneae</taxon>
        <taxon>Araneomorphae</taxon>
        <taxon>Entelegynae</taxon>
        <taxon>Araneoidea</taxon>
        <taxon>Nephilidae</taxon>
        <taxon>Trichonephila</taxon>
    </lineage>
</organism>
<comment type="caution">
    <text evidence="3">The sequence shown here is derived from an EMBL/GenBank/DDBJ whole genome shotgun (WGS) entry which is preliminary data.</text>
</comment>
<sequence length="440" mass="50584">QLIMEESNKSSSISVVSEEWQEPCKFNYAKVIFSDLWYDANSNHVECKFQITDDLHEEPNSFVGLYPIGYNNLSECLISKLLCKSKCEDYGKLQQCVFNLSTVPLLKDGFYQFLYVSHDKEVCGASMPLEIKQMQNHPKESLDDNLTAGKVVDDFLLVSQIPSFEYEELRDSTDKEDLIVSSDQHILSWKSLDGIESPSSVESIMVEELKKENEKYKTIYKQLHQINEKLLKDYFEQSEELEQYKQFHKEHKEIMQEMQTTQQLDHLHCTGSVEDNNQFALKEISNLYESLSKSTQLLKSTKEKLAECEEKLKDAAVAQEKQNEEIEKLSREVNDLMKIVEEKDAALITGALKVEALETEVENLKNEQIISISETKKTATHNVEENCLFDEAANKIKDLSTLLFELNKNTDFGISSESKRLYGIKIQLLVLLSHVGKPID</sequence>
<protein>
    <submittedName>
        <fullName evidence="3">SKICH domain-containing protein</fullName>
    </submittedName>
</protein>
<dbReference type="Pfam" id="PF17751">
    <property type="entry name" value="SKICH"/>
    <property type="match status" value="1"/>
</dbReference>
<evidence type="ECO:0000256" key="1">
    <source>
        <dbReference type="SAM" id="Coils"/>
    </source>
</evidence>
<keyword evidence="1" id="KW-0175">Coiled coil</keyword>
<dbReference type="Proteomes" id="UP000887116">
    <property type="component" value="Unassembled WGS sequence"/>
</dbReference>
<dbReference type="Gene3D" id="2.60.40.2840">
    <property type="match status" value="1"/>
</dbReference>
<proteinExistence type="predicted"/>
<gene>
    <name evidence="3" type="primary">AVEN_233741_1</name>
    <name evidence="3" type="ORF">TNCT_530411</name>
</gene>
<accession>A0A8X6J3J9</accession>
<feature type="non-terminal residue" evidence="3">
    <location>
        <position position="1"/>
    </location>
</feature>